<keyword evidence="4" id="KW-1185">Reference proteome</keyword>
<dbReference type="EMBL" id="OMKW01000002">
    <property type="protein sequence ID" value="SPF28908.1"/>
    <property type="molecule type" value="Genomic_DNA"/>
</dbReference>
<dbReference type="AlphaFoldDB" id="A0A2R8AA20"/>
<feature type="domain" description="HTH tetR-type" evidence="2">
    <location>
        <begin position="14"/>
        <end position="56"/>
    </location>
</feature>
<dbReference type="SUPFAM" id="SSF46689">
    <property type="entry name" value="Homeodomain-like"/>
    <property type="match status" value="1"/>
</dbReference>
<evidence type="ECO:0000313" key="4">
    <source>
        <dbReference type="Proteomes" id="UP000244932"/>
    </source>
</evidence>
<dbReference type="Pfam" id="PF00440">
    <property type="entry name" value="TetR_N"/>
    <property type="match status" value="1"/>
</dbReference>
<dbReference type="Proteomes" id="UP000244932">
    <property type="component" value="Unassembled WGS sequence"/>
</dbReference>
<sequence>MPKQRLTKTDWILAAFRALATGGPAALKVEPIARSIGSTKGSFYWHFEGPTALRDAMLSYWEASALTRIIDQLDPLPPGAARLRKLADLLDLALAEPHGGARGEPALRDWGRFDPVVAARVAAVDEQRIAYVAKCLTEAQLPTEPHARLLYAANLGLEALAADGGSRISPPVHALLDLYGVPQMPPGYVP</sequence>
<dbReference type="RefSeq" id="WP_108782485.1">
    <property type="nucleotide sequence ID" value="NZ_OMKW01000002.1"/>
</dbReference>
<dbReference type="InterPro" id="IPR009057">
    <property type="entry name" value="Homeodomain-like_sf"/>
</dbReference>
<reference evidence="3 4" key="1">
    <citation type="submission" date="2018-03" db="EMBL/GenBank/DDBJ databases">
        <authorList>
            <person name="Keele B.F."/>
        </authorList>
    </citation>
    <scope>NUCLEOTIDE SEQUENCE [LARGE SCALE GENOMIC DNA]</scope>
    <source>
        <strain evidence="3 4">CeCT 8812</strain>
    </source>
</reference>
<evidence type="ECO:0000313" key="3">
    <source>
        <dbReference type="EMBL" id="SPF28908.1"/>
    </source>
</evidence>
<organism evidence="3 4">
    <name type="scientific">Pontivivens insulae</name>
    <dbReference type="NCBI Taxonomy" id="1639689"/>
    <lineage>
        <taxon>Bacteria</taxon>
        <taxon>Pseudomonadati</taxon>
        <taxon>Pseudomonadota</taxon>
        <taxon>Alphaproteobacteria</taxon>
        <taxon>Rhodobacterales</taxon>
        <taxon>Paracoccaceae</taxon>
        <taxon>Pontivivens</taxon>
    </lineage>
</organism>
<dbReference type="GO" id="GO:0003677">
    <property type="term" value="F:DNA binding"/>
    <property type="evidence" value="ECO:0007669"/>
    <property type="project" value="UniProtKB-KW"/>
</dbReference>
<dbReference type="OrthoDB" id="3218408at2"/>
<evidence type="ECO:0000259" key="2">
    <source>
        <dbReference type="Pfam" id="PF00440"/>
    </source>
</evidence>
<keyword evidence="1" id="KW-0238">DNA-binding</keyword>
<evidence type="ECO:0000256" key="1">
    <source>
        <dbReference type="ARBA" id="ARBA00023125"/>
    </source>
</evidence>
<gene>
    <name evidence="3" type="ORF">POI8812_01211</name>
</gene>
<accession>A0A2R8AA20</accession>
<protein>
    <recommendedName>
        <fullName evidence="2">HTH tetR-type domain-containing protein</fullName>
    </recommendedName>
</protein>
<dbReference type="InterPro" id="IPR001647">
    <property type="entry name" value="HTH_TetR"/>
</dbReference>
<name>A0A2R8AA20_9RHOB</name>
<proteinExistence type="predicted"/>
<dbReference type="Gene3D" id="1.10.357.10">
    <property type="entry name" value="Tetracycline Repressor, domain 2"/>
    <property type="match status" value="1"/>
</dbReference>